<accession>A0A0A1XT85</accession>
<dbReference type="GO" id="GO:0045666">
    <property type="term" value="P:positive regulation of neuron differentiation"/>
    <property type="evidence" value="ECO:0007669"/>
    <property type="project" value="InterPro"/>
</dbReference>
<dbReference type="InterPro" id="IPR037496">
    <property type="entry name" value="BEND6-like"/>
</dbReference>
<reference evidence="7" key="2">
    <citation type="journal article" date="2015" name="Gigascience">
        <title>Reconstructing a comprehensive transcriptome assembly of a white-pupal translocated strain of the pest fruit fly Bactrocera cucurbitae.</title>
        <authorList>
            <person name="Sim S.B."/>
            <person name="Calla B."/>
            <person name="Hall B."/>
            <person name="DeRego T."/>
            <person name="Geib S.M."/>
        </authorList>
    </citation>
    <scope>NUCLEOTIDE SEQUENCE</scope>
</reference>
<dbReference type="EMBL" id="GBXI01000040">
    <property type="protein sequence ID" value="JAD14252.1"/>
    <property type="molecule type" value="Transcribed_RNA"/>
</dbReference>
<keyword evidence="3" id="KW-0805">Transcription regulation</keyword>
<dbReference type="PANTHER" id="PTHR35346">
    <property type="entry name" value="BEN DOMAIN-CONTAINING PROTEIN 6"/>
    <property type="match status" value="1"/>
</dbReference>
<dbReference type="PROSITE" id="PS51457">
    <property type="entry name" value="BEN"/>
    <property type="match status" value="1"/>
</dbReference>
<dbReference type="InterPro" id="IPR018379">
    <property type="entry name" value="BEN_domain"/>
</dbReference>
<dbReference type="GO" id="GO:0045746">
    <property type="term" value="P:negative regulation of Notch signaling pathway"/>
    <property type="evidence" value="ECO:0007669"/>
    <property type="project" value="InterPro"/>
</dbReference>
<feature type="domain" description="BEN" evidence="6">
    <location>
        <begin position="151"/>
        <end position="248"/>
    </location>
</feature>
<reference evidence="7" key="1">
    <citation type="submission" date="2014-11" db="EMBL/GenBank/DDBJ databases">
        <authorList>
            <person name="Geib S."/>
        </authorList>
    </citation>
    <scope>NUCLEOTIDE SEQUENCE</scope>
</reference>
<keyword evidence="5" id="KW-0539">Nucleus</keyword>
<proteinExistence type="predicted"/>
<dbReference type="PANTHER" id="PTHR35346:SF1">
    <property type="entry name" value="BEN DOMAIN-CONTAINING PROTEIN 6"/>
    <property type="match status" value="1"/>
</dbReference>
<dbReference type="Pfam" id="PF10523">
    <property type="entry name" value="BEN"/>
    <property type="match status" value="1"/>
</dbReference>
<gene>
    <name evidence="7" type="primary">VSP13_0</name>
    <name evidence="7" type="ORF">g.21154</name>
</gene>
<name>A0A0A1XT85_ZEUCU</name>
<dbReference type="GO" id="GO:0003714">
    <property type="term" value="F:transcription corepressor activity"/>
    <property type="evidence" value="ECO:0007669"/>
    <property type="project" value="InterPro"/>
</dbReference>
<organism evidence="7">
    <name type="scientific">Zeugodacus cucurbitae</name>
    <name type="common">Melon fruit fly</name>
    <name type="synonym">Bactrocera cucurbitae</name>
    <dbReference type="NCBI Taxonomy" id="28588"/>
    <lineage>
        <taxon>Eukaryota</taxon>
        <taxon>Metazoa</taxon>
        <taxon>Ecdysozoa</taxon>
        <taxon>Arthropoda</taxon>
        <taxon>Hexapoda</taxon>
        <taxon>Insecta</taxon>
        <taxon>Pterygota</taxon>
        <taxon>Neoptera</taxon>
        <taxon>Endopterygota</taxon>
        <taxon>Diptera</taxon>
        <taxon>Brachycera</taxon>
        <taxon>Muscomorpha</taxon>
        <taxon>Tephritoidea</taxon>
        <taxon>Tephritidae</taxon>
        <taxon>Zeugodacus</taxon>
        <taxon>Zeugodacus</taxon>
    </lineage>
</organism>
<keyword evidence="2" id="KW-0678">Repressor</keyword>
<sequence>MSNMWICNDLSNNPETEFTAPQCFLDQQHPAMSLNANDRDLPMVTRIKMEPQEEYEMNINNTSMQRESSVYSESVQMPIRQEFVVPNIKLENVETIQKSLDQELLVPEIKLEIVETESTEEQEYMPEESLANIHTNNYEETGEPQVMHIGPRGTTILADDFKKIRWSTVSSVTRSLLEIIFDRQTLETHTLSGKPSPAFLHLGRPVKRQLNPKKVEDIICYVRAIFNCSVKEIRMSITTKCADMARASRRRWNRRN</sequence>
<comment type="subcellular location">
    <subcellularLocation>
        <location evidence="1">Nucleus</location>
    </subcellularLocation>
</comment>
<dbReference type="SMART" id="SM01025">
    <property type="entry name" value="BEN"/>
    <property type="match status" value="1"/>
</dbReference>
<keyword evidence="4" id="KW-0804">Transcription</keyword>
<protein>
    <submittedName>
        <fullName evidence="7">Thrombin-like enzyme gyroxin B1.3</fullName>
    </submittedName>
</protein>
<dbReference type="GO" id="GO:0005634">
    <property type="term" value="C:nucleus"/>
    <property type="evidence" value="ECO:0007669"/>
    <property type="project" value="UniProtKB-SubCell"/>
</dbReference>
<dbReference type="AlphaFoldDB" id="A0A0A1XT85"/>
<evidence type="ECO:0000256" key="3">
    <source>
        <dbReference type="ARBA" id="ARBA00023015"/>
    </source>
</evidence>
<evidence type="ECO:0000256" key="1">
    <source>
        <dbReference type="ARBA" id="ARBA00004123"/>
    </source>
</evidence>
<dbReference type="Gene3D" id="1.10.10.2590">
    <property type="entry name" value="BEN domain"/>
    <property type="match status" value="1"/>
</dbReference>
<dbReference type="GO" id="GO:0003677">
    <property type="term" value="F:DNA binding"/>
    <property type="evidence" value="ECO:0007669"/>
    <property type="project" value="InterPro"/>
</dbReference>
<evidence type="ECO:0000256" key="2">
    <source>
        <dbReference type="ARBA" id="ARBA00022491"/>
    </source>
</evidence>
<evidence type="ECO:0000313" key="7">
    <source>
        <dbReference type="EMBL" id="JAD14252.1"/>
    </source>
</evidence>
<evidence type="ECO:0000256" key="4">
    <source>
        <dbReference type="ARBA" id="ARBA00023163"/>
    </source>
</evidence>
<evidence type="ECO:0000256" key="5">
    <source>
        <dbReference type="ARBA" id="ARBA00023242"/>
    </source>
</evidence>
<evidence type="ECO:0000259" key="6">
    <source>
        <dbReference type="PROSITE" id="PS51457"/>
    </source>
</evidence>